<dbReference type="RefSeq" id="WP_229070549.1">
    <property type="nucleotide sequence ID" value="NZ_BAABYJ010000001.1"/>
</dbReference>
<evidence type="ECO:0000256" key="1">
    <source>
        <dbReference type="SAM" id="SignalP"/>
    </source>
</evidence>
<dbReference type="PANTHER" id="PTHR32305">
    <property type="match status" value="1"/>
</dbReference>
<proteinExistence type="predicted"/>
<dbReference type="Proteomes" id="UP001214017">
    <property type="component" value="Unassembled WGS sequence"/>
</dbReference>
<sequence>MKRIYLLLSLLLCSLLCMSQVSTSQNYISTRTYTSPDHSGCREQVVYFDGLGRPSQTVDCGITPDRKDLVSLQEYDDQGRKLRTWLPAKSAGNGNYMTLSSLQSGASSLAGGDVRPYLQTTYEASPLNRPVAQHGAGEAWAEHPVSYQYITRNPRSFPSSYYMTPSGNFLGVCTTDEDGNQAYEFKDGFGRTILAGRMDGPDPCFAYYEYDNHDDLVNVYPPFVTYYQMNEPEGPYQTQSSYSYHYDFLHRCVYKKLPERDAIYYIYDHGDHQVLSQDGEQRVRGEWAFSLSDELNRPVLTGICHNSYYYADFPLCEIDVKARRDDTGTAFHGYILENIPLTNPVVYTVNYYDDYSFIGKHGVPTSLNYVTPPSGYGTCYTESSKGLLTGTVTARLDATGVTGYDYAAFYYDERGRIIQSRATNHMGGIEEEYVAYSFTGDPLKRQHVHTATGYSTQTEVCTYEYDHAGRLLTTKHKLNTNEEVTLVENTYDDLGRIKSSKRHGNSALTTDYTYNVRSWMKTLTTDTLFNQTLHYNDSYGGSRACYNGNISAMSWKAAGDTGVHGYRFSYDEMSRLTAAGYLWNGSPSANYDTSYTYNRQSNLTSLRRNGRTGTSSYGLIDDLTLTLDGNWLTRVDDAATSSAYNNGFEFKDAVKQDNEYTYDKNGNMTKDLNKKITDIQYNCLNSPSKVTFQDDSTITYTYAVNGTKLRTVHTIGDTTSTTDYCGNVIYENGAQKLLLTDAGHITLSDKKYHYYLQDHQGNNRVVVDQTGQKEEVNHYYPFGGTFASAEKSIQPYKYNGKELDTKNGLNWYDYGARYYDVAIGRWNAVDPMAEMYYSWSPYAYCVDSPTNYVDPTGCFSTKFGAWLYKLFNGGDQILKDIGGEYFVSTQVEHSGDEVGATVNRRFDWNGRNTGRNLAVEKQWNAYIADTKFQELCTTHGMEYVRTENQSDAVAGMLQPAMQTIIPVPFIKSGNALINAVRGQKNVTTPVIRFGGNANQVYHTFRHTDALGLDRSLVQSMIRTHFETVSSQVVAGRPFNQVIRISGRNIQYTVFKLSDGTFNIGRIHEVL</sequence>
<dbReference type="AlphaFoldDB" id="A0AAP3SSZ8"/>
<dbReference type="Pfam" id="PF20041">
    <property type="entry name" value="DUF6443"/>
    <property type="match status" value="1"/>
</dbReference>
<dbReference type="Gene3D" id="2.180.10.10">
    <property type="entry name" value="RHS repeat-associated core"/>
    <property type="match status" value="1"/>
</dbReference>
<feature type="signal peptide" evidence="1">
    <location>
        <begin position="1"/>
        <end position="23"/>
    </location>
</feature>
<feature type="domain" description="DUF6443" evidence="2">
    <location>
        <begin position="24"/>
        <end position="143"/>
    </location>
</feature>
<evidence type="ECO:0000313" key="3">
    <source>
        <dbReference type="EMBL" id="MDC2410162.1"/>
    </source>
</evidence>
<keyword evidence="1" id="KW-0732">Signal</keyword>
<evidence type="ECO:0000313" key="4">
    <source>
        <dbReference type="Proteomes" id="UP001214017"/>
    </source>
</evidence>
<feature type="chain" id="PRO_5043042497" evidence="1">
    <location>
        <begin position="24"/>
        <end position="1070"/>
    </location>
</feature>
<accession>A0AAP3SSZ8</accession>
<evidence type="ECO:0000259" key="2">
    <source>
        <dbReference type="Pfam" id="PF20041"/>
    </source>
</evidence>
<dbReference type="InterPro" id="IPR045619">
    <property type="entry name" value="DUF6443"/>
</dbReference>
<dbReference type="PANTHER" id="PTHR32305:SF15">
    <property type="entry name" value="PROTEIN RHSA-RELATED"/>
    <property type="match status" value="1"/>
</dbReference>
<gene>
    <name evidence="3" type="ORF">PO240_20025</name>
</gene>
<dbReference type="NCBIfam" id="TIGR03696">
    <property type="entry name" value="Rhs_assc_core"/>
    <property type="match status" value="1"/>
</dbReference>
<comment type="caution">
    <text evidence="3">The sequence shown here is derived from an EMBL/GenBank/DDBJ whole genome shotgun (WGS) entry which is preliminary data.</text>
</comment>
<dbReference type="InterPro" id="IPR022385">
    <property type="entry name" value="Rhs_assc_core"/>
</dbReference>
<reference evidence="3" key="1">
    <citation type="submission" date="2022-10" db="EMBL/GenBank/DDBJ databases">
        <title>Human gut microbiome strain richness.</title>
        <authorList>
            <person name="Chen-Liaw A."/>
        </authorList>
    </citation>
    <scope>NUCLEOTIDE SEQUENCE</scope>
    <source>
        <strain evidence="3">F7_m1001271B151109d0_201107</strain>
    </source>
</reference>
<dbReference type="EMBL" id="JAQNWR010000016">
    <property type="protein sequence ID" value="MDC2410162.1"/>
    <property type="molecule type" value="Genomic_DNA"/>
</dbReference>
<dbReference type="InterPro" id="IPR050708">
    <property type="entry name" value="T6SS_VgrG/RHS"/>
</dbReference>
<organism evidence="3 4">
    <name type="scientific">Bacteroides ovatus</name>
    <dbReference type="NCBI Taxonomy" id="28116"/>
    <lineage>
        <taxon>Bacteria</taxon>
        <taxon>Pseudomonadati</taxon>
        <taxon>Bacteroidota</taxon>
        <taxon>Bacteroidia</taxon>
        <taxon>Bacteroidales</taxon>
        <taxon>Bacteroidaceae</taxon>
        <taxon>Bacteroides</taxon>
    </lineage>
</organism>
<protein>
    <submittedName>
        <fullName evidence="3">DUF6443 domain-containing protein</fullName>
    </submittedName>
</protein>
<name>A0AAP3SSZ8_BACOV</name>